<comment type="catalytic activity">
    <reaction evidence="1 6">
        <text>GTP + H2O = 7,8-dihydroneopterin 3'-triphosphate + formate + H(+)</text>
        <dbReference type="Rhea" id="RHEA:17473"/>
        <dbReference type="ChEBI" id="CHEBI:15377"/>
        <dbReference type="ChEBI" id="CHEBI:15378"/>
        <dbReference type="ChEBI" id="CHEBI:15740"/>
        <dbReference type="ChEBI" id="CHEBI:37565"/>
        <dbReference type="ChEBI" id="CHEBI:58462"/>
        <dbReference type="EC" id="3.5.4.16"/>
    </reaction>
</comment>
<feature type="binding site" evidence="6">
    <location>
        <position position="50"/>
    </location>
    <ligand>
        <name>Zn(2+)</name>
        <dbReference type="ChEBI" id="CHEBI:29105"/>
    </ligand>
</feature>
<dbReference type="EC" id="3.5.4.16" evidence="6"/>
<dbReference type="PANTHER" id="PTHR11109:SF7">
    <property type="entry name" value="GTP CYCLOHYDROLASE 1"/>
    <property type="match status" value="1"/>
</dbReference>
<dbReference type="InterPro" id="IPR020602">
    <property type="entry name" value="GTP_CycHdrlase_I_dom"/>
</dbReference>
<evidence type="ECO:0000313" key="9">
    <source>
        <dbReference type="Proteomes" id="UP000013365"/>
    </source>
</evidence>
<dbReference type="GO" id="GO:0008270">
    <property type="term" value="F:zinc ion binding"/>
    <property type="evidence" value="ECO:0007669"/>
    <property type="project" value="UniProtKB-UniRule"/>
</dbReference>
<keyword evidence="5 6" id="KW-0342">GTP-binding</keyword>
<dbReference type="InterPro" id="IPR001474">
    <property type="entry name" value="GTP_CycHdrlase_I"/>
</dbReference>
<dbReference type="InterPro" id="IPR043133">
    <property type="entry name" value="GTP-CH-I_C/QueF"/>
</dbReference>
<evidence type="ECO:0000313" key="8">
    <source>
        <dbReference type="EMBL" id="EOB22209.1"/>
    </source>
</evidence>
<organism evidence="8 9">
    <name type="scientific">Streptococcus mitis 11/5</name>
    <dbReference type="NCBI Taxonomy" id="1239792"/>
    <lineage>
        <taxon>Bacteria</taxon>
        <taxon>Bacillati</taxon>
        <taxon>Bacillota</taxon>
        <taxon>Bacilli</taxon>
        <taxon>Lactobacillales</taxon>
        <taxon>Streptococcaceae</taxon>
        <taxon>Streptococcus</taxon>
        <taxon>Streptococcus mitis group</taxon>
    </lineage>
</organism>
<dbReference type="InterPro" id="IPR043134">
    <property type="entry name" value="GTP-CH-I_N"/>
</dbReference>
<evidence type="ECO:0000256" key="1">
    <source>
        <dbReference type="ARBA" id="ARBA00001052"/>
    </source>
</evidence>
<evidence type="ECO:0000256" key="5">
    <source>
        <dbReference type="ARBA" id="ARBA00023134"/>
    </source>
</evidence>
<feature type="binding site" evidence="6">
    <location>
        <position position="121"/>
    </location>
    <ligand>
        <name>Zn(2+)</name>
        <dbReference type="ChEBI" id="CHEBI:29105"/>
    </ligand>
</feature>
<keyword evidence="4 6" id="KW-0378">Hydrolase</keyword>
<comment type="pathway">
    <text evidence="2 6">Cofactor biosynthesis; 7,8-dihydroneopterin triphosphate biosynthesis; 7,8-dihydroneopterin triphosphate from GTP: step 1/1.</text>
</comment>
<dbReference type="UniPathway" id="UPA00848">
    <property type="reaction ID" value="UER00151"/>
</dbReference>
<feature type="binding site" evidence="6">
    <location>
        <position position="53"/>
    </location>
    <ligand>
        <name>Zn(2+)</name>
        <dbReference type="ChEBI" id="CHEBI:29105"/>
    </ligand>
</feature>
<feature type="domain" description="GTP cyclohydrolase I" evidence="7">
    <location>
        <begin position="1"/>
        <end position="156"/>
    </location>
</feature>
<name>R0MWG6_STRMT</name>
<comment type="subunit">
    <text evidence="6">Homopolymer.</text>
</comment>
<dbReference type="GO" id="GO:0003934">
    <property type="term" value="F:GTP cyclohydrolase I activity"/>
    <property type="evidence" value="ECO:0007669"/>
    <property type="project" value="UniProtKB-UniRule"/>
</dbReference>
<evidence type="ECO:0000256" key="4">
    <source>
        <dbReference type="ARBA" id="ARBA00022801"/>
    </source>
</evidence>
<dbReference type="SUPFAM" id="SSF55620">
    <property type="entry name" value="Tetrahydrobiopterin biosynthesis enzymes-like"/>
    <property type="match status" value="1"/>
</dbReference>
<keyword evidence="3 6" id="KW-0554">One-carbon metabolism</keyword>
<dbReference type="GO" id="GO:0006730">
    <property type="term" value="P:one-carbon metabolic process"/>
    <property type="evidence" value="ECO:0007669"/>
    <property type="project" value="UniProtKB-UniRule"/>
</dbReference>
<keyword evidence="6" id="KW-0862">Zinc</keyword>
<evidence type="ECO:0000256" key="3">
    <source>
        <dbReference type="ARBA" id="ARBA00022563"/>
    </source>
</evidence>
<comment type="similarity">
    <text evidence="6">Belongs to the GTP cyclohydrolase I family.</text>
</comment>
<dbReference type="InterPro" id="IPR018234">
    <property type="entry name" value="GTP_CycHdrlase_I_CS"/>
</dbReference>
<keyword evidence="6" id="KW-0479">Metal-binding</keyword>
<dbReference type="NCBIfam" id="TIGR00063">
    <property type="entry name" value="folE"/>
    <property type="match status" value="1"/>
</dbReference>
<accession>R0MWG6</accession>
<keyword evidence="6" id="KW-0547">Nucleotide-binding</keyword>
<dbReference type="GO" id="GO:0005525">
    <property type="term" value="F:GTP binding"/>
    <property type="evidence" value="ECO:0007669"/>
    <property type="project" value="UniProtKB-KW"/>
</dbReference>
<dbReference type="EMBL" id="AQTT01000006">
    <property type="protein sequence ID" value="EOB22209.1"/>
    <property type="molecule type" value="Genomic_DNA"/>
</dbReference>
<dbReference type="PATRIC" id="fig|1239792.3.peg.734"/>
<dbReference type="Proteomes" id="UP000013365">
    <property type="component" value="Unassembled WGS sequence"/>
</dbReference>
<dbReference type="GO" id="GO:0006729">
    <property type="term" value="P:tetrahydrobiopterin biosynthetic process"/>
    <property type="evidence" value="ECO:0007669"/>
    <property type="project" value="TreeGrafter"/>
</dbReference>
<dbReference type="PROSITE" id="PS00859">
    <property type="entry name" value="GTP_CYCLOHYDROL_1_1"/>
    <property type="match status" value="1"/>
</dbReference>
<evidence type="ECO:0000256" key="2">
    <source>
        <dbReference type="ARBA" id="ARBA00005080"/>
    </source>
</evidence>
<dbReference type="Pfam" id="PF01227">
    <property type="entry name" value="GTP_cyclohydroI"/>
    <property type="match status" value="1"/>
</dbReference>
<dbReference type="AlphaFoldDB" id="R0MWG6"/>
<dbReference type="NCBIfam" id="NF006825">
    <property type="entry name" value="PRK09347.1-2"/>
    <property type="match status" value="1"/>
</dbReference>
<reference evidence="8 9" key="1">
    <citation type="submission" date="2013-04" db="EMBL/GenBank/DDBJ databases">
        <authorList>
            <person name="Ikryannikova L.N."/>
            <person name="Ilina E.N."/>
            <person name="Kostryukova E.S."/>
            <person name="Semashko T.A."/>
            <person name="Karpova I.Y.U."/>
            <person name="Larin A.K."/>
            <person name="Ischenko D.S."/>
            <person name="Alekseev D.G."/>
            <person name="Klimova E.A."/>
            <person name="Filimonova A.V."/>
            <person name="Savinova T.A."/>
            <person name="Filimonova O.Y.U."/>
            <person name="Dubovickaya V.A."/>
            <person name="Sidorenko S.V."/>
            <person name="Govorun V.M."/>
        </authorList>
    </citation>
    <scope>NUCLEOTIDE SEQUENCE [LARGE SCALE GENOMIC DNA]</scope>
    <source>
        <strain evidence="8 9">11/5</strain>
    </source>
</reference>
<dbReference type="NCBIfam" id="NF006826">
    <property type="entry name" value="PRK09347.1-3"/>
    <property type="match status" value="1"/>
</dbReference>
<evidence type="ECO:0000259" key="7">
    <source>
        <dbReference type="Pfam" id="PF01227"/>
    </source>
</evidence>
<protein>
    <recommendedName>
        <fullName evidence="6">GTP cyclohydrolase 1</fullName>
        <ecNumber evidence="6">3.5.4.16</ecNumber>
    </recommendedName>
    <alternativeName>
        <fullName evidence="6">GTP cyclohydrolase I</fullName>
        <shortName evidence="6">GTP-CH-I</shortName>
    </alternativeName>
</protein>
<dbReference type="GO" id="GO:0046654">
    <property type="term" value="P:tetrahydrofolate biosynthetic process"/>
    <property type="evidence" value="ECO:0007669"/>
    <property type="project" value="UniProtKB-UniRule"/>
</dbReference>
<proteinExistence type="inferred from homology"/>
<evidence type="ECO:0000256" key="6">
    <source>
        <dbReference type="HAMAP-Rule" id="MF_00223"/>
    </source>
</evidence>
<gene>
    <name evidence="6 8" type="primary">folE</name>
    <name evidence="8" type="ORF">D064_03733</name>
</gene>
<comment type="caution">
    <text evidence="8">The sequence shown here is derived from an EMBL/GenBank/DDBJ whole genome shotgun (WGS) entry which is preliminary data.</text>
</comment>
<dbReference type="FunFam" id="3.30.1130.10:FF:000001">
    <property type="entry name" value="GTP cyclohydrolase 1"/>
    <property type="match status" value="1"/>
</dbReference>
<sequence length="159" mass="18045">MQETPARVARMYQEIFSGLGQTAEEHLSKSFEIIDDNMVVEKDIFFHTMCEHHFLPFYGRAHIAYIPDGRVAGLSKLARTVEVYSKKPQIQERLNIEVADALMEYLGAKGAFVVIEAEHMCMSMRGVRKPGTATLTTVARGLFETDKDLRDQAYRLMGL</sequence>
<dbReference type="Gene3D" id="3.30.1130.10">
    <property type="match status" value="1"/>
</dbReference>
<dbReference type="Gene3D" id="1.10.286.10">
    <property type="match status" value="1"/>
</dbReference>
<dbReference type="PROSITE" id="PS00860">
    <property type="entry name" value="GTP_CYCLOHYDROL_1_2"/>
    <property type="match status" value="1"/>
</dbReference>
<dbReference type="PANTHER" id="PTHR11109">
    <property type="entry name" value="GTP CYCLOHYDROLASE I"/>
    <property type="match status" value="1"/>
</dbReference>
<dbReference type="HAMAP" id="MF_00223">
    <property type="entry name" value="FolE"/>
    <property type="match status" value="1"/>
</dbReference>
<dbReference type="GO" id="GO:0005737">
    <property type="term" value="C:cytoplasm"/>
    <property type="evidence" value="ECO:0007669"/>
    <property type="project" value="TreeGrafter"/>
</dbReference>